<reference evidence="2" key="1">
    <citation type="submission" date="2023-03" db="EMBL/GenBank/DDBJ databases">
        <title>Massive genome expansion in bonnet fungi (Mycena s.s.) driven by repeated elements and novel gene families across ecological guilds.</title>
        <authorList>
            <consortium name="Lawrence Berkeley National Laboratory"/>
            <person name="Harder C.B."/>
            <person name="Miyauchi S."/>
            <person name="Viragh M."/>
            <person name="Kuo A."/>
            <person name="Thoen E."/>
            <person name="Andreopoulos B."/>
            <person name="Lu D."/>
            <person name="Skrede I."/>
            <person name="Drula E."/>
            <person name="Henrissat B."/>
            <person name="Morin E."/>
            <person name="Kohler A."/>
            <person name="Barry K."/>
            <person name="LaButti K."/>
            <person name="Morin E."/>
            <person name="Salamov A."/>
            <person name="Lipzen A."/>
            <person name="Mereny Z."/>
            <person name="Hegedus B."/>
            <person name="Baldrian P."/>
            <person name="Stursova M."/>
            <person name="Weitz H."/>
            <person name="Taylor A."/>
            <person name="Grigoriev I.V."/>
            <person name="Nagy L.G."/>
            <person name="Martin F."/>
            <person name="Kauserud H."/>
        </authorList>
    </citation>
    <scope>NUCLEOTIDE SEQUENCE</scope>
    <source>
        <strain evidence="2">CBHHK002</strain>
    </source>
</reference>
<dbReference type="EMBL" id="JARIHO010000004">
    <property type="protein sequence ID" value="KAJ7362921.1"/>
    <property type="molecule type" value="Genomic_DNA"/>
</dbReference>
<sequence>MAGHHQGQNLPPYNYYPYVPNYLPPLTQQARLPAHTAQYLLGLTKELPPLSGREVAVAGMHSALDSGAFEGFEPGEYQIVRASVNTVTEQHDSKQFKWAEGAHHHLPSPPSPGPNGAAMTDATLTINHRDLNAGDLLARIRANMQVCDDVPLGWRLSNEAKNAICKLQTADDAQLAVDTLLQKLDNPLCRNEVMLKIADCREKEKPASMKPVAKATELAYREELTIVKDKLCCQSANHTYCYVPTTGPRDITFWAREMKNGNVPRDCSTAPNSIKTDEIMAKHEECKQCTSHPRAGTHVDVNPHIHISLADTPLGQVYRPQCNGKDHTALGKRPREESPTDDEPTIVAINELLVDLDRKMPAVGFLGHKGALKKAEILYCHQLLNFAEHELIDLGIGHGPVKDLIRGAKKILRVKKQQQRDEDKENVPNNDVEV</sequence>
<protein>
    <submittedName>
        <fullName evidence="2">Uncharacterized protein</fullName>
    </submittedName>
</protein>
<accession>A0AAD7F0U5</accession>
<dbReference type="AlphaFoldDB" id="A0AAD7F0U5"/>
<feature type="compositionally biased region" description="Basic and acidic residues" evidence="1">
    <location>
        <begin position="324"/>
        <end position="338"/>
    </location>
</feature>
<comment type="caution">
    <text evidence="2">The sequence shown here is derived from an EMBL/GenBank/DDBJ whole genome shotgun (WGS) entry which is preliminary data.</text>
</comment>
<organism evidence="2 3">
    <name type="scientific">Mycena albidolilacea</name>
    <dbReference type="NCBI Taxonomy" id="1033008"/>
    <lineage>
        <taxon>Eukaryota</taxon>
        <taxon>Fungi</taxon>
        <taxon>Dikarya</taxon>
        <taxon>Basidiomycota</taxon>
        <taxon>Agaricomycotina</taxon>
        <taxon>Agaricomycetes</taxon>
        <taxon>Agaricomycetidae</taxon>
        <taxon>Agaricales</taxon>
        <taxon>Marasmiineae</taxon>
        <taxon>Mycenaceae</taxon>
        <taxon>Mycena</taxon>
    </lineage>
</organism>
<name>A0AAD7F0U5_9AGAR</name>
<gene>
    <name evidence="2" type="ORF">DFH08DRAFT_951145</name>
</gene>
<evidence type="ECO:0000256" key="1">
    <source>
        <dbReference type="SAM" id="MobiDB-lite"/>
    </source>
</evidence>
<proteinExistence type="predicted"/>
<dbReference type="Proteomes" id="UP001218218">
    <property type="component" value="Unassembled WGS sequence"/>
</dbReference>
<keyword evidence="3" id="KW-1185">Reference proteome</keyword>
<feature type="region of interest" description="Disordered" evidence="1">
    <location>
        <begin position="321"/>
        <end position="343"/>
    </location>
</feature>
<evidence type="ECO:0000313" key="2">
    <source>
        <dbReference type="EMBL" id="KAJ7362921.1"/>
    </source>
</evidence>
<evidence type="ECO:0000313" key="3">
    <source>
        <dbReference type="Proteomes" id="UP001218218"/>
    </source>
</evidence>